<dbReference type="AlphaFoldDB" id="A0AAN9V1M6"/>
<keyword evidence="5" id="KW-1185">Reference proteome</keyword>
<feature type="compositionally biased region" description="Polar residues" evidence="2">
    <location>
        <begin position="105"/>
        <end position="116"/>
    </location>
</feature>
<protein>
    <recommendedName>
        <fullName evidence="3">Essential protein Yae1 N-terminal domain-containing protein</fullName>
    </recommendedName>
</protein>
<accession>A0AAN9V1M6</accession>
<name>A0AAN9V1M6_9PEZI</name>
<feature type="compositionally biased region" description="Polar residues" evidence="2">
    <location>
        <begin position="213"/>
        <end position="228"/>
    </location>
</feature>
<comment type="similarity">
    <text evidence="1">Belongs to the LTO1 family.</text>
</comment>
<dbReference type="Pfam" id="PF09811">
    <property type="entry name" value="Yae1_N"/>
    <property type="match status" value="1"/>
</dbReference>
<dbReference type="InterPro" id="IPR052436">
    <property type="entry name" value="LTO1_adapter"/>
</dbReference>
<feature type="region of interest" description="Disordered" evidence="2">
    <location>
        <begin position="64"/>
        <end position="153"/>
    </location>
</feature>
<dbReference type="EMBL" id="JAKJXP020000044">
    <property type="protein sequence ID" value="KAK7751913.1"/>
    <property type="molecule type" value="Genomic_DNA"/>
</dbReference>
<dbReference type="Proteomes" id="UP001320420">
    <property type="component" value="Unassembled WGS sequence"/>
</dbReference>
<feature type="region of interest" description="Disordered" evidence="2">
    <location>
        <begin position="213"/>
        <end position="247"/>
    </location>
</feature>
<feature type="domain" description="Essential protein Yae1 N-terminal" evidence="3">
    <location>
        <begin position="20"/>
        <end position="58"/>
    </location>
</feature>
<dbReference type="PANTHER" id="PTHR28532:SF1">
    <property type="entry name" value="ORAL CANCER OVEREXPRESSED 1"/>
    <property type="match status" value="1"/>
</dbReference>
<feature type="compositionally biased region" description="Low complexity" evidence="2">
    <location>
        <begin position="124"/>
        <end position="139"/>
    </location>
</feature>
<comment type="caution">
    <text evidence="4">The sequence shown here is derived from an EMBL/GenBank/DDBJ whole genome shotgun (WGS) entry which is preliminary data.</text>
</comment>
<gene>
    <name evidence="4" type="ORF">SLS62_006214</name>
</gene>
<organism evidence="4 5">
    <name type="scientific">Diatrype stigma</name>
    <dbReference type="NCBI Taxonomy" id="117547"/>
    <lineage>
        <taxon>Eukaryota</taxon>
        <taxon>Fungi</taxon>
        <taxon>Dikarya</taxon>
        <taxon>Ascomycota</taxon>
        <taxon>Pezizomycotina</taxon>
        <taxon>Sordariomycetes</taxon>
        <taxon>Xylariomycetidae</taxon>
        <taxon>Xylariales</taxon>
        <taxon>Diatrypaceae</taxon>
        <taxon>Diatrype</taxon>
    </lineage>
</organism>
<evidence type="ECO:0000313" key="5">
    <source>
        <dbReference type="Proteomes" id="UP001320420"/>
    </source>
</evidence>
<evidence type="ECO:0000313" key="4">
    <source>
        <dbReference type="EMBL" id="KAK7751913.1"/>
    </source>
</evidence>
<proteinExistence type="inferred from homology"/>
<dbReference type="PANTHER" id="PTHR28532">
    <property type="entry name" value="GEO13458P1"/>
    <property type="match status" value="1"/>
</dbReference>
<feature type="compositionally biased region" description="Low complexity" evidence="2">
    <location>
        <begin position="78"/>
        <end position="89"/>
    </location>
</feature>
<dbReference type="InterPro" id="IPR019191">
    <property type="entry name" value="Essential_protein_Yae1_N"/>
</dbReference>
<sequence>MTSDFFDEVLNLEEQYHQEGYEAGYRDGAEAGRIEGRSVGLKQGYEKFVEAGRLQGRALVWANRIPRLRSPPPAAQEPASRSLTLSSPPSTAPSPSPSSAAHAQQAGTSTEEQSARTGADDSSRQGGDTTGSSSSSTRSRLPDLGPSNNARLEKNVATLYGMVEPGTLSTRNDDEAVNDFDSRLKGAQGKLKVIERVVGEKIITGELENHGLSSTSTVAAGGSKNSNIEDIGRLPPPPPPPKQERPE</sequence>
<evidence type="ECO:0000256" key="2">
    <source>
        <dbReference type="SAM" id="MobiDB-lite"/>
    </source>
</evidence>
<evidence type="ECO:0000256" key="1">
    <source>
        <dbReference type="ARBA" id="ARBA00038090"/>
    </source>
</evidence>
<evidence type="ECO:0000259" key="3">
    <source>
        <dbReference type="Pfam" id="PF09811"/>
    </source>
</evidence>
<reference evidence="4 5" key="1">
    <citation type="submission" date="2024-02" db="EMBL/GenBank/DDBJ databases">
        <title>De novo assembly and annotation of 12 fungi associated with fruit tree decline syndrome in Ontario, Canada.</title>
        <authorList>
            <person name="Sulman M."/>
            <person name="Ellouze W."/>
            <person name="Ilyukhin E."/>
        </authorList>
    </citation>
    <scope>NUCLEOTIDE SEQUENCE [LARGE SCALE GENOMIC DNA]</scope>
    <source>
        <strain evidence="4 5">M11/M66-122</strain>
    </source>
</reference>